<keyword evidence="8 12" id="KW-0267">Excision nuclease</keyword>
<dbReference type="GO" id="GO:0009432">
    <property type="term" value="P:SOS response"/>
    <property type="evidence" value="ECO:0007669"/>
    <property type="project" value="UniProtKB-UniRule"/>
</dbReference>
<dbReference type="InterPro" id="IPR001650">
    <property type="entry name" value="Helicase_C-like"/>
</dbReference>
<feature type="binding site" evidence="12">
    <location>
        <begin position="41"/>
        <end position="48"/>
    </location>
    <ligand>
        <name>ATP</name>
        <dbReference type="ChEBI" id="CHEBI:30616"/>
    </ligand>
</feature>
<evidence type="ECO:0000256" key="5">
    <source>
        <dbReference type="ARBA" id="ARBA00022763"/>
    </source>
</evidence>
<dbReference type="OrthoDB" id="9806651at2"/>
<feature type="coiled-coil region" evidence="14">
    <location>
        <begin position="622"/>
        <end position="649"/>
    </location>
</feature>
<keyword evidence="6 12" id="KW-0228">DNA excision</keyword>
<evidence type="ECO:0000256" key="12">
    <source>
        <dbReference type="HAMAP-Rule" id="MF_00204"/>
    </source>
</evidence>
<evidence type="ECO:0000256" key="10">
    <source>
        <dbReference type="ARBA" id="ARBA00026033"/>
    </source>
</evidence>
<dbReference type="SUPFAM" id="SSF52540">
    <property type="entry name" value="P-loop containing nucleoside triphosphate hydrolases"/>
    <property type="match status" value="2"/>
</dbReference>
<comment type="domain">
    <text evidence="12">The beta-hairpin motif is involved in DNA binding.</text>
</comment>
<dbReference type="Pfam" id="PF17757">
    <property type="entry name" value="UvrB_inter"/>
    <property type="match status" value="1"/>
</dbReference>
<evidence type="ECO:0000256" key="1">
    <source>
        <dbReference type="ARBA" id="ARBA00004496"/>
    </source>
</evidence>
<keyword evidence="9 12" id="KW-0234">DNA repair</keyword>
<protein>
    <recommendedName>
        <fullName evidence="11 12">UvrABC system protein B</fullName>
        <shortName evidence="12">Protein UvrB</shortName>
    </recommendedName>
    <alternativeName>
        <fullName evidence="12">Excinuclease ABC subunit B</fullName>
    </alternativeName>
</protein>
<dbReference type="GO" id="GO:0005524">
    <property type="term" value="F:ATP binding"/>
    <property type="evidence" value="ECO:0007669"/>
    <property type="project" value="UniProtKB-UniRule"/>
</dbReference>
<dbReference type="EMBL" id="NPBJ01000013">
    <property type="protein sequence ID" value="PAE00597.1"/>
    <property type="molecule type" value="Genomic_DNA"/>
</dbReference>
<evidence type="ECO:0000313" key="19">
    <source>
        <dbReference type="EMBL" id="PAE00597.1"/>
    </source>
</evidence>
<keyword evidence="3 12" id="KW-0963">Cytoplasm</keyword>
<feature type="domain" description="UVR" evidence="15">
    <location>
        <begin position="626"/>
        <end position="661"/>
    </location>
</feature>
<dbReference type="HAMAP" id="MF_00204">
    <property type="entry name" value="UvrB"/>
    <property type="match status" value="1"/>
</dbReference>
<dbReference type="GO" id="GO:0016887">
    <property type="term" value="F:ATP hydrolysis activity"/>
    <property type="evidence" value="ECO:0007669"/>
    <property type="project" value="InterPro"/>
</dbReference>
<accession>A0A268AF84</accession>
<dbReference type="Gene3D" id="3.40.50.300">
    <property type="entry name" value="P-loop containing nucleotide triphosphate hydrolases"/>
    <property type="match status" value="3"/>
</dbReference>
<sequence length="662" mass="76030">MKEKETFELVSKYEPQGDQPRAIDALVDGIHQNKRHQTLLGATGTGKTFTISNMVKEINKPTLVIAHNKTLAGQLYSEFKEFFPNNAVEYFVSYYDYYQPEAYVPQTDTFIEKDASINDEIDKLRHSATSALFERNDVLIVASVSCIYGLGSPEEYKSQVLSVRVGMEKDRDALLRNLVDIQYARNDIDFQRGTFRVRGDSVEVIPASKEEHCIRFEFFGDEIDRIREVDALTGEIIGDREHVAIFPASHFVTREENLKKAIVNIEKELEDQLKVFKEQGKLLEAQRLEQRTNYDLEMMREMGFCSGIENYSAQLTFRERGATPYTLLDFFPDDFIVVADESHVTLPQIRGMYNGDQARKKVLVDHGFRLPSAMDNRPLTFQEFEKKTEQLVYVSATPGPYEIEHTPEMIEQIIRPTGLLDPEIDIRPIEGQIDDIISEIYKRTEKNERVLITTLTKKMSEDLTDYLKDIGIKVAYLHSEIKTLERIEVIRDLRVGKYDVLIGINLLREGLDIPEVSLVAILDADKEGFLRSERSLIQTMGRAARNENGHVIMYADKITDSMQKAMDETARRREIQIAYNKEHGITPRTIQKEVRDVIKATISSEESGTNKKDTPDLTKLTKKEKEKVIAEMEKEMKQAARDLNFERAAELRDLVLELKVEG</sequence>
<keyword evidence="14" id="KW-0175">Coiled coil</keyword>
<comment type="similarity">
    <text evidence="2 12 13">Belongs to the UvrB family.</text>
</comment>
<dbReference type="RefSeq" id="WP_095218506.1">
    <property type="nucleotide sequence ID" value="NZ_JBIVTN010000002.1"/>
</dbReference>
<dbReference type="SUPFAM" id="SSF46600">
    <property type="entry name" value="C-terminal UvrC-binding domain of UvrB"/>
    <property type="match status" value="1"/>
</dbReference>
<dbReference type="PANTHER" id="PTHR24029">
    <property type="entry name" value="UVRABC SYSTEM PROTEIN B"/>
    <property type="match status" value="1"/>
</dbReference>
<dbReference type="NCBIfam" id="NF003673">
    <property type="entry name" value="PRK05298.1"/>
    <property type="match status" value="1"/>
</dbReference>
<dbReference type="InterPro" id="IPR014001">
    <property type="entry name" value="Helicase_ATP-bd"/>
</dbReference>
<comment type="subunit">
    <text evidence="10 12 13">Forms a heterotetramer with UvrA during the search for lesions. Interacts with UvrC in an incision complex.</text>
</comment>
<dbReference type="GO" id="GO:0003677">
    <property type="term" value="F:DNA binding"/>
    <property type="evidence" value="ECO:0007669"/>
    <property type="project" value="UniProtKB-UniRule"/>
</dbReference>
<feature type="domain" description="Helicase ATP-binding" evidence="16">
    <location>
        <begin position="28"/>
        <end position="162"/>
    </location>
</feature>
<evidence type="ECO:0000313" key="20">
    <source>
        <dbReference type="Proteomes" id="UP000216013"/>
    </source>
</evidence>
<gene>
    <name evidence="12" type="primary">uvrB</name>
    <name evidence="19" type="ORF">CHH48_07460</name>
    <name evidence="18" type="ORF">CHH64_03510</name>
</gene>
<feature type="domain" description="Helicase C-terminal" evidence="17">
    <location>
        <begin position="432"/>
        <end position="598"/>
    </location>
</feature>
<dbReference type="InterPro" id="IPR024759">
    <property type="entry name" value="UvrB_YAD/RRR_dom"/>
</dbReference>
<evidence type="ECO:0000313" key="21">
    <source>
        <dbReference type="Proteomes" id="UP000216852"/>
    </source>
</evidence>
<dbReference type="SMART" id="SM00487">
    <property type="entry name" value="DEXDc"/>
    <property type="match status" value="1"/>
</dbReference>
<proteinExistence type="inferred from homology"/>
<dbReference type="AlphaFoldDB" id="A0A268AF84"/>
<evidence type="ECO:0000256" key="3">
    <source>
        <dbReference type="ARBA" id="ARBA00022490"/>
    </source>
</evidence>
<feature type="short sequence motif" description="Beta-hairpin" evidence="12">
    <location>
        <begin position="94"/>
        <end position="117"/>
    </location>
</feature>
<dbReference type="Proteomes" id="UP000216852">
    <property type="component" value="Unassembled WGS sequence"/>
</dbReference>
<dbReference type="PANTHER" id="PTHR24029:SF0">
    <property type="entry name" value="UVRABC SYSTEM PROTEIN B"/>
    <property type="match status" value="1"/>
</dbReference>
<evidence type="ECO:0000256" key="4">
    <source>
        <dbReference type="ARBA" id="ARBA00022741"/>
    </source>
</evidence>
<organism evidence="18 20">
    <name type="scientific">Terribacillus saccharophilus</name>
    <dbReference type="NCBI Taxonomy" id="361277"/>
    <lineage>
        <taxon>Bacteria</taxon>
        <taxon>Bacillati</taxon>
        <taxon>Bacillota</taxon>
        <taxon>Bacilli</taxon>
        <taxon>Bacillales</taxon>
        <taxon>Bacillaceae</taxon>
        <taxon>Terribacillus</taxon>
    </lineage>
</organism>
<dbReference type="Pfam" id="PF04851">
    <property type="entry name" value="ResIII"/>
    <property type="match status" value="1"/>
</dbReference>
<dbReference type="CDD" id="cd17916">
    <property type="entry name" value="DEXHc_UvrB"/>
    <property type="match status" value="1"/>
</dbReference>
<dbReference type="InterPro" id="IPR036876">
    <property type="entry name" value="UVR_dom_sf"/>
</dbReference>
<comment type="caution">
    <text evidence="18">The sequence shown here is derived from an EMBL/GenBank/DDBJ whole genome shotgun (WGS) entry which is preliminary data.</text>
</comment>
<dbReference type="InterPro" id="IPR004807">
    <property type="entry name" value="UvrB"/>
</dbReference>
<dbReference type="GO" id="GO:0009380">
    <property type="term" value="C:excinuclease repair complex"/>
    <property type="evidence" value="ECO:0007669"/>
    <property type="project" value="InterPro"/>
</dbReference>
<dbReference type="Pfam" id="PF02151">
    <property type="entry name" value="UVR"/>
    <property type="match status" value="1"/>
</dbReference>
<evidence type="ECO:0000256" key="13">
    <source>
        <dbReference type="RuleBase" id="RU003587"/>
    </source>
</evidence>
<keyword evidence="21" id="KW-1185">Reference proteome</keyword>
<dbReference type="Proteomes" id="UP000216013">
    <property type="component" value="Unassembled WGS sequence"/>
</dbReference>
<evidence type="ECO:0000259" key="15">
    <source>
        <dbReference type="PROSITE" id="PS50151"/>
    </source>
</evidence>
<reference evidence="20 21" key="1">
    <citation type="submission" date="2017-07" db="EMBL/GenBank/DDBJ databases">
        <title>Isolation and whole genome analysis of endospore-forming bacteria from heroin.</title>
        <authorList>
            <person name="Kalinowski J."/>
            <person name="Ahrens B."/>
            <person name="Al-Dilaimi A."/>
            <person name="Winkler A."/>
            <person name="Wibberg D."/>
            <person name="Schleenbecker U."/>
            <person name="Ruckert C."/>
            <person name="Wolfel R."/>
            <person name="Grass G."/>
        </authorList>
    </citation>
    <scope>NUCLEOTIDE SEQUENCE [LARGE SCALE GENOMIC DNA]</scope>
    <source>
        <strain evidence="19 21">7517-1</strain>
        <strain evidence="18 20">7528</strain>
    </source>
</reference>
<evidence type="ECO:0000259" key="17">
    <source>
        <dbReference type="PROSITE" id="PS51194"/>
    </source>
</evidence>
<keyword evidence="12 13" id="KW-0742">SOS response</keyword>
<dbReference type="PROSITE" id="PS50151">
    <property type="entry name" value="UVR"/>
    <property type="match status" value="1"/>
</dbReference>
<dbReference type="PROSITE" id="PS51194">
    <property type="entry name" value="HELICASE_CTER"/>
    <property type="match status" value="1"/>
</dbReference>
<dbReference type="Pfam" id="PF00271">
    <property type="entry name" value="Helicase_C"/>
    <property type="match status" value="1"/>
</dbReference>
<name>A0A268AF84_9BACI</name>
<dbReference type="GO" id="GO:0005737">
    <property type="term" value="C:cytoplasm"/>
    <property type="evidence" value="ECO:0007669"/>
    <property type="project" value="UniProtKB-SubCell"/>
</dbReference>
<keyword evidence="4 12" id="KW-0547">Nucleotide-binding</keyword>
<dbReference type="Pfam" id="PF12344">
    <property type="entry name" value="UvrB"/>
    <property type="match status" value="1"/>
</dbReference>
<dbReference type="GO" id="GO:0009381">
    <property type="term" value="F:excinuclease ABC activity"/>
    <property type="evidence" value="ECO:0007669"/>
    <property type="project" value="UniProtKB-UniRule"/>
</dbReference>
<dbReference type="InterPro" id="IPR041471">
    <property type="entry name" value="UvrB_inter"/>
</dbReference>
<evidence type="ECO:0000256" key="6">
    <source>
        <dbReference type="ARBA" id="ARBA00022769"/>
    </source>
</evidence>
<keyword evidence="7 12" id="KW-0067">ATP-binding</keyword>
<dbReference type="Gene3D" id="4.10.860.10">
    <property type="entry name" value="UVR domain"/>
    <property type="match status" value="1"/>
</dbReference>
<dbReference type="EMBL" id="NPBV01000002">
    <property type="protein sequence ID" value="PAD22788.1"/>
    <property type="molecule type" value="Genomic_DNA"/>
</dbReference>
<evidence type="ECO:0000256" key="11">
    <source>
        <dbReference type="ARBA" id="ARBA00029504"/>
    </source>
</evidence>
<dbReference type="PROSITE" id="PS51192">
    <property type="entry name" value="HELICASE_ATP_BIND_1"/>
    <property type="match status" value="1"/>
</dbReference>
<keyword evidence="5 12" id="KW-0227">DNA damage</keyword>
<evidence type="ECO:0000256" key="14">
    <source>
        <dbReference type="SAM" id="Coils"/>
    </source>
</evidence>
<feature type="coiled-coil region" evidence="14">
    <location>
        <begin position="255"/>
        <end position="286"/>
    </location>
</feature>
<evidence type="ECO:0000256" key="7">
    <source>
        <dbReference type="ARBA" id="ARBA00022840"/>
    </source>
</evidence>
<comment type="subcellular location">
    <subcellularLocation>
        <location evidence="1 12 13">Cytoplasm</location>
    </subcellularLocation>
</comment>
<evidence type="ECO:0000256" key="8">
    <source>
        <dbReference type="ARBA" id="ARBA00022881"/>
    </source>
</evidence>
<dbReference type="NCBIfam" id="TIGR00631">
    <property type="entry name" value="uvrb"/>
    <property type="match status" value="1"/>
</dbReference>
<comment type="function">
    <text evidence="12">The UvrABC repair system catalyzes the recognition and processing of DNA lesions. A damage recognition complex composed of 2 UvrA and 2 UvrB subunits scans DNA for abnormalities. Upon binding of the UvrA(2)B(2) complex to a putative damaged site, the DNA wraps around one UvrB monomer. DNA wrap is dependent on ATP binding by UvrB and probably causes local melting of the DNA helix, facilitating insertion of UvrB beta-hairpin between the DNA strands. Then UvrB probes one DNA strand for the presence of a lesion. If a lesion is found the UvrA subunits dissociate and the UvrB-DNA preincision complex is formed. This complex is subsequently bound by UvrC and the second UvrB is released. If no lesion is found, the DNA wraps around the other UvrB subunit that will check the other stand for damage.</text>
</comment>
<evidence type="ECO:0000313" key="18">
    <source>
        <dbReference type="EMBL" id="PAD22788.1"/>
    </source>
</evidence>
<evidence type="ECO:0000256" key="2">
    <source>
        <dbReference type="ARBA" id="ARBA00008533"/>
    </source>
</evidence>
<dbReference type="InterPro" id="IPR027417">
    <property type="entry name" value="P-loop_NTPase"/>
</dbReference>
<evidence type="ECO:0000256" key="9">
    <source>
        <dbReference type="ARBA" id="ARBA00023204"/>
    </source>
</evidence>
<evidence type="ECO:0000259" key="16">
    <source>
        <dbReference type="PROSITE" id="PS51192"/>
    </source>
</evidence>
<dbReference type="SMART" id="SM00490">
    <property type="entry name" value="HELICc"/>
    <property type="match status" value="1"/>
</dbReference>
<dbReference type="InterPro" id="IPR006935">
    <property type="entry name" value="Helicase/UvrB_N"/>
</dbReference>
<dbReference type="InterPro" id="IPR001943">
    <property type="entry name" value="UVR_dom"/>
</dbReference>
<dbReference type="CDD" id="cd18790">
    <property type="entry name" value="SF2_C_UvrB"/>
    <property type="match status" value="1"/>
</dbReference>
<dbReference type="GO" id="GO:0006289">
    <property type="term" value="P:nucleotide-excision repair"/>
    <property type="evidence" value="ECO:0007669"/>
    <property type="project" value="UniProtKB-UniRule"/>
</dbReference>